<evidence type="ECO:0000256" key="1">
    <source>
        <dbReference type="SAM" id="MobiDB-lite"/>
    </source>
</evidence>
<sequence>MSCSNGDQTDLSPLRVMILRDNILSFRQMEASKRGETQPILSRPLLETERKKKKERKKKEEKEEKEEKKEKKERKERKKRKK</sequence>
<feature type="compositionally biased region" description="Basic and acidic residues" evidence="1">
    <location>
        <begin position="58"/>
        <end position="70"/>
    </location>
</feature>
<proteinExistence type="predicted"/>
<dbReference type="EnsemblPlants" id="PGSC0003DMT400089319">
    <property type="protein sequence ID" value="PGSC0003DMT400089319"/>
    <property type="gene ID" value="PGSC0003DMG400038890"/>
</dbReference>
<feature type="compositionally biased region" description="Basic residues" evidence="1">
    <location>
        <begin position="71"/>
        <end position="82"/>
    </location>
</feature>
<reference evidence="2" key="2">
    <citation type="submission" date="2015-06" db="UniProtKB">
        <authorList>
            <consortium name="EnsemblPlants"/>
        </authorList>
    </citation>
    <scope>IDENTIFICATION</scope>
    <source>
        <strain evidence="2">DM1-3 516 R44</strain>
    </source>
</reference>
<name>M1DHX5_SOLTU</name>
<dbReference type="HOGENOM" id="CLU_2562841_0_0_1"/>
<evidence type="ECO:0000313" key="2">
    <source>
        <dbReference type="EnsemblPlants" id="PGSC0003DMT400089319"/>
    </source>
</evidence>
<dbReference type="AlphaFoldDB" id="M1DHX5"/>
<evidence type="ECO:0000313" key="3">
    <source>
        <dbReference type="Proteomes" id="UP000011115"/>
    </source>
</evidence>
<dbReference type="InParanoid" id="M1DHX5"/>
<organism evidence="2 3">
    <name type="scientific">Solanum tuberosum</name>
    <name type="common">Potato</name>
    <dbReference type="NCBI Taxonomy" id="4113"/>
    <lineage>
        <taxon>Eukaryota</taxon>
        <taxon>Viridiplantae</taxon>
        <taxon>Streptophyta</taxon>
        <taxon>Embryophyta</taxon>
        <taxon>Tracheophyta</taxon>
        <taxon>Spermatophyta</taxon>
        <taxon>Magnoliopsida</taxon>
        <taxon>eudicotyledons</taxon>
        <taxon>Gunneridae</taxon>
        <taxon>Pentapetalae</taxon>
        <taxon>asterids</taxon>
        <taxon>lamiids</taxon>
        <taxon>Solanales</taxon>
        <taxon>Solanaceae</taxon>
        <taxon>Solanoideae</taxon>
        <taxon>Solaneae</taxon>
        <taxon>Solanum</taxon>
    </lineage>
</organism>
<reference evidence="3" key="1">
    <citation type="journal article" date="2011" name="Nature">
        <title>Genome sequence and analysis of the tuber crop potato.</title>
        <authorList>
            <consortium name="The Potato Genome Sequencing Consortium"/>
        </authorList>
    </citation>
    <scope>NUCLEOTIDE SEQUENCE [LARGE SCALE GENOMIC DNA]</scope>
    <source>
        <strain evidence="3">cv. DM1-3 516 R44</strain>
    </source>
</reference>
<feature type="region of interest" description="Disordered" evidence="1">
    <location>
        <begin position="29"/>
        <end position="82"/>
    </location>
</feature>
<dbReference type="PaxDb" id="4113-PGSC0003DMT400089319"/>
<keyword evidence="3" id="KW-1185">Reference proteome</keyword>
<dbReference type="Proteomes" id="UP000011115">
    <property type="component" value="Unassembled WGS sequence"/>
</dbReference>
<accession>M1DHX5</accession>
<dbReference type="Gramene" id="PGSC0003DMT400089319">
    <property type="protein sequence ID" value="PGSC0003DMT400089319"/>
    <property type="gene ID" value="PGSC0003DMG400038890"/>
</dbReference>
<protein>
    <submittedName>
        <fullName evidence="2">Uncharacterized protein</fullName>
    </submittedName>
</protein>